<keyword evidence="5" id="KW-0175">Coiled coil</keyword>
<reference evidence="7" key="1">
    <citation type="submission" date="2021-05" db="EMBL/GenBank/DDBJ databases">
        <title>A free-living protist that lacks canonical eukaryotic 1 DNA replication and segregation systems.</title>
        <authorList>
            <person name="Salas-Leiva D.E."/>
            <person name="Tromer E.C."/>
            <person name="Curtis B.A."/>
            <person name="Jerlstrom-Hultqvist J."/>
            <person name="Kolisko M."/>
            <person name="Yi Z."/>
            <person name="Salas-Leiva J.S."/>
            <person name="Gallot-Lavallee L."/>
            <person name="Kops G.J.P.L."/>
            <person name="Archibald J.M."/>
            <person name="Simpson A.G.B."/>
            <person name="Roger A.J."/>
        </authorList>
    </citation>
    <scope>NUCLEOTIDE SEQUENCE</scope>
    <source>
        <strain evidence="7">BICM</strain>
    </source>
</reference>
<dbReference type="GO" id="GO:0005737">
    <property type="term" value="C:cytoplasm"/>
    <property type="evidence" value="ECO:0007669"/>
    <property type="project" value="UniProtKB-SubCell"/>
</dbReference>
<dbReference type="PANTHER" id="PTHR15454">
    <property type="entry name" value="NISCHARIN RELATED"/>
    <property type="match status" value="1"/>
</dbReference>
<keyword evidence="3" id="KW-0433">Leucine-rich repeat</keyword>
<evidence type="ECO:0000256" key="4">
    <source>
        <dbReference type="ARBA" id="ARBA00022737"/>
    </source>
</evidence>
<feature type="coiled-coil region" evidence="5">
    <location>
        <begin position="508"/>
        <end position="577"/>
    </location>
</feature>
<evidence type="ECO:0000256" key="2">
    <source>
        <dbReference type="ARBA" id="ARBA00022490"/>
    </source>
</evidence>
<comment type="caution">
    <text evidence="7">The sequence shown here is derived from an EMBL/GenBank/DDBJ whole genome shotgun (WGS) entry which is preliminary data.</text>
</comment>
<protein>
    <submittedName>
        <fullName evidence="7">Leucine-rich repeat</fullName>
    </submittedName>
</protein>
<evidence type="ECO:0000256" key="3">
    <source>
        <dbReference type="ARBA" id="ARBA00022614"/>
    </source>
</evidence>
<dbReference type="Pfam" id="PF14580">
    <property type="entry name" value="LRR_9"/>
    <property type="match status" value="1"/>
</dbReference>
<sequence>MYVHYVLRNRSHRSNTVSGSTWLRAQERSSEITFMGYASIAKTRTILKNRADARKPDEKGLSRLSDVYKSAEHRHLFQKDKITCVEKMVRRIDMLDAKYKDITTLYLSNNQIRSLTGVEQFLRLETLSLANNRIADLNELRNLSSVPYLRNLNLEGNPVASQPHYRSQAIAHCSTRLAVLDGKQVTDAERKTADAVVRNEASLFRLMLSNQLLIDRLHRAVEKIAMHRQLVAEFKVPGKPLVMTELEPKRIIELAQADLQGSDDSLRDRVRNDMRARAVEVWRKKYPNGLGTRKRPTLTESWDLAYNEVMTLQQKEMSDLLAELDGAKDDIQVFNAKNEARVTSPDGPEAKHRMEREALIGEYQSSVKNLQQTIRGSRVAPHAARSQPVSPKPTPPVQRAWSADVRTAREPGQDLGKTVPPSRLRSLLSHVDVLPDESDAPTASSTTLTQTREVEVPNSPATRIPQPRSRPRGPENSAPNQTNQTAPADTEEELGMLHEALEAAARYQEELETRLEAAFGERDSLRVELDGITRQRGSTAHHLSAVQQACADKEAELAGMRAELIQLRQTAEAATAALGEVTDDRDYHQMKATRFCSELTEMVDMRQKEQRADDHAAVLALRHTLARWRQLPAVSLRAAAVRSMAEERAHSIALAAVGDAFDAWRILPALAQHHRAMATQAEQFHRYRICRAALSCLRTRAAEAEAEEEARLAEADGIRMGVVAAGCLQRWAKFVELRRIKRRNERRACKFERISTTARAFDTWDKAAAKVQRCRAIEQTAVAARNTDTMRASLDLWRAYAAARAQKNAMTARARDVRAGVLLATALGAWHMHHGTYQEAAARARDHTQVEARTVLRTWRVAVETHRAARVQTNAAAVTFCRLERAQAREALHAWRSWACTQRRNRVAVANIEARRTGRAVREAMSQWKTGHLRVLSGQMASVRERTAALAGQIEVTEARYADIEIENLRLIDRLHELNSEVAGLRADQDAVTRAREDQAKDLDAAVLSERDAQLEVEMLRNTNRALTMEVDRLHGVVAERDEVIASHRVISGLEAKTTDDALLDAQSRLADALQQVSALREELSRVEAAADVKVADTVRQLDEAMDVTADLRRVIGDKDAQLRRMTREVDTKEDSIERATLRLEAAQGTIMEEIGSRDRIIDRLAQTATLPDPRPALEMADMRPDNDPNQSRSQARVTTRPADYTMASDSYGAALQSQISSLHEKILSRLRENM</sequence>
<evidence type="ECO:0000256" key="1">
    <source>
        <dbReference type="ARBA" id="ARBA00004496"/>
    </source>
</evidence>
<keyword evidence="4" id="KW-0677">Repeat</keyword>
<dbReference type="PANTHER" id="PTHR15454:SF69">
    <property type="entry name" value="SERINE_THREONINE-PROTEIN KINASE 11-INTERACTING PROTEIN"/>
    <property type="match status" value="1"/>
</dbReference>
<dbReference type="EMBL" id="JAHDYR010000066">
    <property type="protein sequence ID" value="KAG9390299.1"/>
    <property type="molecule type" value="Genomic_DNA"/>
</dbReference>
<evidence type="ECO:0000313" key="8">
    <source>
        <dbReference type="Proteomes" id="UP000717585"/>
    </source>
</evidence>
<organism evidence="7 8">
    <name type="scientific">Carpediemonas membranifera</name>
    <dbReference type="NCBI Taxonomy" id="201153"/>
    <lineage>
        <taxon>Eukaryota</taxon>
        <taxon>Metamonada</taxon>
        <taxon>Carpediemonas-like organisms</taxon>
        <taxon>Carpediemonas</taxon>
    </lineage>
</organism>
<dbReference type="PROSITE" id="PS51450">
    <property type="entry name" value="LRR"/>
    <property type="match status" value="2"/>
</dbReference>
<feature type="region of interest" description="Disordered" evidence="6">
    <location>
        <begin position="375"/>
        <end position="487"/>
    </location>
</feature>
<feature type="coiled-coil region" evidence="5">
    <location>
        <begin position="310"/>
        <end position="337"/>
    </location>
</feature>
<feature type="compositionally biased region" description="Polar residues" evidence="6">
    <location>
        <begin position="477"/>
        <end position="487"/>
    </location>
</feature>
<proteinExistence type="predicted"/>
<dbReference type="InterPro" id="IPR001611">
    <property type="entry name" value="Leu-rich_rpt"/>
</dbReference>
<name>A0A8J6B0H4_9EUKA</name>
<comment type="subcellular location">
    <subcellularLocation>
        <location evidence="1">Cytoplasm</location>
    </subcellularLocation>
</comment>
<keyword evidence="2" id="KW-0963">Cytoplasm</keyword>
<dbReference type="OrthoDB" id="676979at2759"/>
<feature type="coiled-coil region" evidence="5">
    <location>
        <begin position="1063"/>
        <end position="1090"/>
    </location>
</feature>
<evidence type="ECO:0000313" key="7">
    <source>
        <dbReference type="EMBL" id="KAG9390299.1"/>
    </source>
</evidence>
<dbReference type="Gene3D" id="3.80.10.10">
    <property type="entry name" value="Ribonuclease Inhibitor"/>
    <property type="match status" value="1"/>
</dbReference>
<feature type="compositionally biased region" description="Polar residues" evidence="6">
    <location>
        <begin position="441"/>
        <end position="451"/>
    </location>
</feature>
<keyword evidence="8" id="KW-1185">Reference proteome</keyword>
<evidence type="ECO:0000256" key="6">
    <source>
        <dbReference type="SAM" id="MobiDB-lite"/>
    </source>
</evidence>
<accession>A0A8J6B0H4</accession>
<dbReference type="SUPFAM" id="SSF52058">
    <property type="entry name" value="L domain-like"/>
    <property type="match status" value="1"/>
</dbReference>
<evidence type="ECO:0000256" key="5">
    <source>
        <dbReference type="SAM" id="Coils"/>
    </source>
</evidence>
<feature type="compositionally biased region" description="Polar residues" evidence="6">
    <location>
        <begin position="1188"/>
        <end position="1198"/>
    </location>
</feature>
<feature type="region of interest" description="Disordered" evidence="6">
    <location>
        <begin position="1169"/>
        <end position="1202"/>
    </location>
</feature>
<feature type="coiled-coil region" evidence="5">
    <location>
        <begin position="961"/>
        <end position="988"/>
    </location>
</feature>
<dbReference type="InterPro" id="IPR032675">
    <property type="entry name" value="LRR_dom_sf"/>
</dbReference>
<dbReference type="AlphaFoldDB" id="A0A8J6B0H4"/>
<dbReference type="Proteomes" id="UP000717585">
    <property type="component" value="Unassembled WGS sequence"/>
</dbReference>
<gene>
    <name evidence="7" type="ORF">J8273_8339</name>
</gene>